<name>A1VU99_POLNA</name>
<dbReference type="AlphaFoldDB" id="A1VU99"/>
<dbReference type="Proteomes" id="UP000000644">
    <property type="component" value="Chromosome"/>
</dbReference>
<reference evidence="2" key="1">
    <citation type="journal article" date="2009" name="Environ. Microbiol.">
        <title>The genome of Polaromonas naphthalenivorans strain CJ2, isolated from coal tar-contaminated sediment, reveals physiological and metabolic versatility and evolution through extensive horizontal gene transfer.</title>
        <authorList>
            <person name="Yagi J.M."/>
            <person name="Sims D."/>
            <person name="Brettin T."/>
            <person name="Bruce D."/>
            <person name="Madsen E.L."/>
        </authorList>
    </citation>
    <scope>NUCLEOTIDE SEQUENCE [LARGE SCALE GENOMIC DNA]</scope>
    <source>
        <strain evidence="2">CJ2</strain>
    </source>
</reference>
<protein>
    <submittedName>
        <fullName evidence="1">Uncharacterized protein</fullName>
    </submittedName>
</protein>
<dbReference type="STRING" id="365044.Pnap_3931"/>
<dbReference type="EMBL" id="CP000529">
    <property type="protein sequence ID" value="ABM39227.1"/>
    <property type="molecule type" value="Genomic_DNA"/>
</dbReference>
<evidence type="ECO:0000313" key="1">
    <source>
        <dbReference type="EMBL" id="ABM39227.1"/>
    </source>
</evidence>
<accession>A1VU99</accession>
<dbReference type="HOGENOM" id="CLU_1785120_0_0_4"/>
<evidence type="ECO:0000313" key="2">
    <source>
        <dbReference type="Proteomes" id="UP000000644"/>
    </source>
</evidence>
<keyword evidence="2" id="KW-1185">Reference proteome</keyword>
<dbReference type="KEGG" id="pna:Pnap_3931"/>
<organism evidence="1 2">
    <name type="scientific">Polaromonas naphthalenivorans (strain CJ2)</name>
    <dbReference type="NCBI Taxonomy" id="365044"/>
    <lineage>
        <taxon>Bacteria</taxon>
        <taxon>Pseudomonadati</taxon>
        <taxon>Pseudomonadota</taxon>
        <taxon>Betaproteobacteria</taxon>
        <taxon>Burkholderiales</taxon>
        <taxon>Comamonadaceae</taxon>
        <taxon>Polaromonas</taxon>
    </lineage>
</organism>
<proteinExistence type="predicted"/>
<gene>
    <name evidence="1" type="ordered locus">Pnap_3931</name>
</gene>
<sequence>MRKHDMTHIKEIVSSNEKKKELSSEEFNGLVGLIKSMVDAKKEYAIVKEQEATKRYAINSDLNKYLAKVNIQKEILETHLANEFKIRKEAISEIFSRLDVAIDSGNDAIAVAALTAIHGIVIANPLAGIGEMKKVFENTDGILEL</sequence>